<dbReference type="Proteomes" id="UP000232133">
    <property type="component" value="Chromosome"/>
</dbReference>
<proteinExistence type="predicted"/>
<feature type="domain" description="NERD" evidence="3">
    <location>
        <begin position="328"/>
        <end position="383"/>
    </location>
</feature>
<keyword evidence="2" id="KW-0472">Membrane</keyword>
<evidence type="ECO:0000256" key="2">
    <source>
        <dbReference type="SAM" id="Phobius"/>
    </source>
</evidence>
<reference evidence="4 5" key="1">
    <citation type="submission" date="2016-10" db="EMBL/GenBank/DDBJ databases">
        <authorList>
            <person name="Varghese N."/>
        </authorList>
    </citation>
    <scope>NUCLEOTIDE SEQUENCE [LARGE SCALE GENOMIC DNA]</scope>
    <source>
        <strain evidence="4 5">KB11</strain>
    </source>
</reference>
<keyword evidence="2" id="KW-1133">Transmembrane helix</keyword>
<dbReference type="Pfam" id="PF08378">
    <property type="entry name" value="NERD"/>
    <property type="match status" value="1"/>
</dbReference>
<feature type="transmembrane region" description="Helical" evidence="2">
    <location>
        <begin position="292"/>
        <end position="309"/>
    </location>
</feature>
<dbReference type="AlphaFoldDB" id="A0A2H4U7S9"/>
<organism evidence="4 5">
    <name type="scientific">Methanobrevibacter smithii</name>
    <dbReference type="NCBI Taxonomy" id="2173"/>
    <lineage>
        <taxon>Archaea</taxon>
        <taxon>Methanobacteriati</taxon>
        <taxon>Methanobacteriota</taxon>
        <taxon>Methanomada group</taxon>
        <taxon>Methanobacteria</taxon>
        <taxon>Methanobacteriales</taxon>
        <taxon>Methanobacteriaceae</taxon>
        <taxon>Methanobrevibacter</taxon>
    </lineage>
</organism>
<evidence type="ECO:0000259" key="3">
    <source>
        <dbReference type="Pfam" id="PF08378"/>
    </source>
</evidence>
<sequence>MKVVCCKNCGAKYQLDDDDDISAFECSSCSGDLEVVENYSDDDNSSKSTIITSQKYDDSYIVQCSECGLKYKLNKNDNILDYECDSCGGPLRYLDENMNQEVDRYLEERKNEAPETVYEETDSTDEYTSTEKNTITPIHSVTHRIENFFSEDHMQKIADEELEKQLEHQPAPRTARTTIPQAVLSKFGKEFSIPKSNDYNVLKKYLKDEFFKGMESYYADIPETEKSHKFLEKIGDKLAIKEPNTNITSVNDENTQINEIKNYSNTNNIIIAIGAIIFVLSIVEILTIDSGFGIFTLLIGVLVLCYGIYKTRDTKETETRTRIIREHLLTLPEEYYVFYNVKIPASSTGINHVVIGPSGIYALISQKYKAKNKLESENENLNLIDSIENDDKIEEINSHYGRRFKYTTKQAKFSQDNKIKQKSLMLGENLINFLNENNIRHCFVEPLVGFINHEVVVINTPLTDEDLFMEELLYKIEYGPTKLNSETIDKCAVLLNKYSADCSSEF</sequence>
<dbReference type="InterPro" id="IPR011528">
    <property type="entry name" value="NERD"/>
</dbReference>
<dbReference type="EMBL" id="CP017803">
    <property type="protein sequence ID" value="ATZ60153.1"/>
    <property type="molecule type" value="Genomic_DNA"/>
</dbReference>
<dbReference type="GeneID" id="35119083"/>
<keyword evidence="2" id="KW-0812">Transmembrane</keyword>
<name>A0A2H4U7S9_METSM</name>
<dbReference type="RefSeq" id="WP_100815657.1">
    <property type="nucleotide sequence ID" value="NZ_CP017803.1"/>
</dbReference>
<evidence type="ECO:0000313" key="5">
    <source>
        <dbReference type="Proteomes" id="UP000232133"/>
    </source>
</evidence>
<feature type="region of interest" description="Disordered" evidence="1">
    <location>
        <begin position="110"/>
        <end position="130"/>
    </location>
</feature>
<protein>
    <recommendedName>
        <fullName evidence="3">NERD domain-containing protein</fullName>
    </recommendedName>
</protein>
<evidence type="ECO:0000313" key="4">
    <source>
        <dbReference type="EMBL" id="ATZ60153.1"/>
    </source>
</evidence>
<accession>A0A2H4U7S9</accession>
<evidence type="ECO:0000256" key="1">
    <source>
        <dbReference type="SAM" id="MobiDB-lite"/>
    </source>
</evidence>
<feature type="transmembrane region" description="Helical" evidence="2">
    <location>
        <begin position="269"/>
        <end position="286"/>
    </location>
</feature>
<gene>
    <name evidence="4" type="ORF">BK798_06850</name>
</gene>